<dbReference type="Proteomes" id="UP000652761">
    <property type="component" value="Unassembled WGS sequence"/>
</dbReference>
<proteinExistence type="predicted"/>
<protein>
    <submittedName>
        <fullName evidence="1">Uncharacterized protein</fullName>
    </submittedName>
</protein>
<organism evidence="1 2">
    <name type="scientific">Colocasia esculenta</name>
    <name type="common">Wild taro</name>
    <name type="synonym">Arum esculentum</name>
    <dbReference type="NCBI Taxonomy" id="4460"/>
    <lineage>
        <taxon>Eukaryota</taxon>
        <taxon>Viridiplantae</taxon>
        <taxon>Streptophyta</taxon>
        <taxon>Embryophyta</taxon>
        <taxon>Tracheophyta</taxon>
        <taxon>Spermatophyta</taxon>
        <taxon>Magnoliopsida</taxon>
        <taxon>Liliopsida</taxon>
        <taxon>Araceae</taxon>
        <taxon>Aroideae</taxon>
        <taxon>Colocasieae</taxon>
        <taxon>Colocasia</taxon>
    </lineage>
</organism>
<evidence type="ECO:0000313" key="2">
    <source>
        <dbReference type="Proteomes" id="UP000652761"/>
    </source>
</evidence>
<keyword evidence="2" id="KW-1185">Reference proteome</keyword>
<dbReference type="AlphaFoldDB" id="A0A843XJ67"/>
<dbReference type="OrthoDB" id="694021at2759"/>
<reference evidence="1" key="1">
    <citation type="submission" date="2017-07" db="EMBL/GenBank/DDBJ databases">
        <title>Taro Niue Genome Assembly and Annotation.</title>
        <authorList>
            <person name="Atibalentja N."/>
            <person name="Keating K."/>
            <person name="Fields C.J."/>
        </authorList>
    </citation>
    <scope>NUCLEOTIDE SEQUENCE</scope>
    <source>
        <strain evidence="1">Niue_2</strain>
        <tissue evidence="1">Leaf</tissue>
    </source>
</reference>
<evidence type="ECO:0000313" key="1">
    <source>
        <dbReference type="EMBL" id="MQM19253.1"/>
    </source>
</evidence>
<name>A0A843XJ67_COLES</name>
<accession>A0A843XJ67</accession>
<sequence>MRGECLELKKKLKKDKSSYKKAKAMMATWSDEDEDENAQESSDNEEIQCLMARSEHSIEISEQFARMKISSEVNRNTLEHEEQMCVPKDVPSKAKWQRSIYSPKGPQNILGIGSIGIPTQKPLTEILHLPHWRVYWKHINELKANNVGATQKNIDDLYFKEFPIWFKNHKISEINKRNRAKQQMISTTGPKSIVIRQDDYPSQPNDNNNVVQEESVLSREDDDGCLQSYEDHVVLTFG</sequence>
<dbReference type="EMBL" id="NMUH01008780">
    <property type="protein sequence ID" value="MQM19253.1"/>
    <property type="molecule type" value="Genomic_DNA"/>
</dbReference>
<gene>
    <name evidence="1" type="ORF">Taro_052254</name>
</gene>
<comment type="caution">
    <text evidence="1">The sequence shown here is derived from an EMBL/GenBank/DDBJ whole genome shotgun (WGS) entry which is preliminary data.</text>
</comment>